<evidence type="ECO:0000313" key="7">
    <source>
        <dbReference type="RefSeq" id="XP_030985474.1"/>
    </source>
</evidence>
<organism evidence="6 7">
    <name type="scientific">Pyricularia grisea</name>
    <name type="common">Crabgrass-specific blast fungus</name>
    <name type="synonym">Magnaporthe grisea</name>
    <dbReference type="NCBI Taxonomy" id="148305"/>
    <lineage>
        <taxon>Eukaryota</taxon>
        <taxon>Fungi</taxon>
        <taxon>Dikarya</taxon>
        <taxon>Ascomycota</taxon>
        <taxon>Pezizomycotina</taxon>
        <taxon>Sordariomycetes</taxon>
        <taxon>Sordariomycetidae</taxon>
        <taxon>Magnaporthales</taxon>
        <taxon>Pyriculariaceae</taxon>
        <taxon>Pyricularia</taxon>
    </lineage>
</organism>
<reference evidence="7" key="3">
    <citation type="submission" date="2025-08" db="UniProtKB">
        <authorList>
            <consortium name="RefSeq"/>
        </authorList>
    </citation>
    <scope>IDENTIFICATION</scope>
    <source>
        <strain evidence="7">NI907</strain>
    </source>
</reference>
<dbReference type="InterPro" id="IPR052176">
    <property type="entry name" value="Glycosyl_Hydrlase_43_Enz"/>
</dbReference>
<dbReference type="GO" id="GO:0004553">
    <property type="term" value="F:hydrolase activity, hydrolyzing O-glycosyl compounds"/>
    <property type="evidence" value="ECO:0007669"/>
    <property type="project" value="InterPro"/>
</dbReference>
<proteinExistence type="inferred from homology"/>
<dbReference type="RefSeq" id="XP_030985474.1">
    <property type="nucleotide sequence ID" value="XM_031122734.1"/>
</dbReference>
<dbReference type="GeneID" id="41957645"/>
<dbReference type="PANTHER" id="PTHR43772:SF2">
    <property type="entry name" value="PUTATIVE (AFU_ORTHOLOGUE AFUA_2G04480)-RELATED"/>
    <property type="match status" value="1"/>
</dbReference>
<gene>
    <name evidence="7" type="ORF">PgNI_02673</name>
</gene>
<dbReference type="AlphaFoldDB" id="A0A6P8BEJ2"/>
<dbReference type="SUPFAM" id="SSF75005">
    <property type="entry name" value="Arabinanase/levansucrase/invertase"/>
    <property type="match status" value="1"/>
</dbReference>
<dbReference type="Gene3D" id="2.115.10.20">
    <property type="entry name" value="Glycosyl hydrolase domain, family 43"/>
    <property type="match status" value="1"/>
</dbReference>
<comment type="similarity">
    <text evidence="1">Belongs to the glycosyl hydrolase 43 family.</text>
</comment>
<dbReference type="Pfam" id="PF04616">
    <property type="entry name" value="Glyco_hydro_43"/>
    <property type="match status" value="1"/>
</dbReference>
<dbReference type="InterPro" id="IPR023296">
    <property type="entry name" value="Glyco_hydro_beta-prop_sf"/>
</dbReference>
<protein>
    <submittedName>
        <fullName evidence="7">Uncharacterized protein</fullName>
    </submittedName>
</protein>
<evidence type="ECO:0000256" key="2">
    <source>
        <dbReference type="ARBA" id="ARBA00022801"/>
    </source>
</evidence>
<dbReference type="InterPro" id="IPR006710">
    <property type="entry name" value="Glyco_hydro_43"/>
</dbReference>
<dbReference type="KEGG" id="pgri:PgNI_02673"/>
<dbReference type="Proteomes" id="UP000515153">
    <property type="component" value="Unplaced"/>
</dbReference>
<evidence type="ECO:0000256" key="3">
    <source>
        <dbReference type="ARBA" id="ARBA00023277"/>
    </source>
</evidence>
<reference evidence="7" key="1">
    <citation type="journal article" date="2019" name="Mol. Biol. Evol.">
        <title>Blast fungal genomes show frequent chromosomal changes, gene gains and losses, and effector gene turnover.</title>
        <authorList>
            <person name="Gomez Luciano L.B."/>
            <person name="Jason Tsai I."/>
            <person name="Chuma I."/>
            <person name="Tosa Y."/>
            <person name="Chen Y.H."/>
            <person name="Li J.Y."/>
            <person name="Li M.Y."/>
            <person name="Jade Lu M.Y."/>
            <person name="Nakayashiki H."/>
            <person name="Li W.H."/>
        </authorList>
    </citation>
    <scope>NUCLEOTIDE SEQUENCE</scope>
    <source>
        <strain evidence="7">NI907</strain>
    </source>
</reference>
<evidence type="ECO:0000256" key="5">
    <source>
        <dbReference type="SAM" id="SignalP"/>
    </source>
</evidence>
<reference evidence="7" key="2">
    <citation type="submission" date="2019-10" db="EMBL/GenBank/DDBJ databases">
        <authorList>
            <consortium name="NCBI Genome Project"/>
        </authorList>
    </citation>
    <scope>NUCLEOTIDE SEQUENCE</scope>
    <source>
        <strain evidence="7">NI907</strain>
    </source>
</reference>
<sequence>MKIPKVFPTLGATLGLILAFVRADNHFVQTLYSTDPAPMVHNGSIYVFTGHDKNGATTYNMRDRRLYSSKDLANWQDHGVVADMATFSWANANTWAPRARNTGSMAIGVAVADSITGPYKDALGKPLVENNEIDPTVFIDDDGQAYLY</sequence>
<keyword evidence="5" id="KW-0732">Signal</keyword>
<feature type="chain" id="PRO_5028311635" evidence="5">
    <location>
        <begin position="24"/>
        <end position="148"/>
    </location>
</feature>
<dbReference type="PANTHER" id="PTHR43772">
    <property type="entry name" value="ENDO-1,4-BETA-XYLANASE"/>
    <property type="match status" value="1"/>
</dbReference>
<evidence type="ECO:0000256" key="4">
    <source>
        <dbReference type="ARBA" id="ARBA00023295"/>
    </source>
</evidence>
<keyword evidence="3" id="KW-0119">Carbohydrate metabolism</keyword>
<feature type="signal peptide" evidence="5">
    <location>
        <begin position="1"/>
        <end position="23"/>
    </location>
</feature>
<keyword evidence="2" id="KW-0378">Hydrolase</keyword>
<keyword evidence="4" id="KW-0326">Glycosidase</keyword>
<keyword evidence="6" id="KW-1185">Reference proteome</keyword>
<accession>A0A6P8BEJ2</accession>
<evidence type="ECO:0000313" key="6">
    <source>
        <dbReference type="Proteomes" id="UP000515153"/>
    </source>
</evidence>
<evidence type="ECO:0000256" key="1">
    <source>
        <dbReference type="ARBA" id="ARBA00009865"/>
    </source>
</evidence>
<name>A0A6P8BEJ2_PYRGI</name>
<dbReference type="GO" id="GO:0005975">
    <property type="term" value="P:carbohydrate metabolic process"/>
    <property type="evidence" value="ECO:0007669"/>
    <property type="project" value="InterPro"/>
</dbReference>